<dbReference type="GO" id="GO:0009103">
    <property type="term" value="P:lipopolysaccharide biosynthetic process"/>
    <property type="evidence" value="ECO:0007669"/>
    <property type="project" value="UniProtKB-ARBA"/>
</dbReference>
<dbReference type="Proteomes" id="UP000488506">
    <property type="component" value="Unassembled WGS sequence"/>
</dbReference>
<dbReference type="InterPro" id="IPR038731">
    <property type="entry name" value="RgtA/B/C-like"/>
</dbReference>
<feature type="transmembrane region" description="Helical" evidence="8">
    <location>
        <begin position="109"/>
        <end position="126"/>
    </location>
</feature>
<dbReference type="GO" id="GO:0016763">
    <property type="term" value="F:pentosyltransferase activity"/>
    <property type="evidence" value="ECO:0007669"/>
    <property type="project" value="TreeGrafter"/>
</dbReference>
<dbReference type="Pfam" id="PF13231">
    <property type="entry name" value="PMT_2"/>
    <property type="match status" value="1"/>
</dbReference>
<keyword evidence="6 8" id="KW-1133">Transmembrane helix</keyword>
<feature type="transmembrane region" description="Helical" evidence="8">
    <location>
        <begin position="400"/>
        <end position="424"/>
    </location>
</feature>
<keyword evidence="7 8" id="KW-0472">Membrane</keyword>
<feature type="transmembrane region" description="Helical" evidence="8">
    <location>
        <begin position="374"/>
        <end position="394"/>
    </location>
</feature>
<feature type="domain" description="Glycosyltransferase RgtA/B/C/D-like" evidence="9">
    <location>
        <begin position="59"/>
        <end position="215"/>
    </location>
</feature>
<evidence type="ECO:0000313" key="10">
    <source>
        <dbReference type="EMBL" id="KAF0134754.1"/>
    </source>
</evidence>
<dbReference type="AlphaFoldDB" id="A0A833L1V4"/>
<dbReference type="GO" id="GO:0010041">
    <property type="term" value="P:response to iron(III) ion"/>
    <property type="evidence" value="ECO:0007669"/>
    <property type="project" value="TreeGrafter"/>
</dbReference>
<accession>A0A833L1V4</accession>
<name>A0A833L1V4_UNCSA</name>
<comment type="subcellular location">
    <subcellularLocation>
        <location evidence="1">Cell membrane</location>
        <topology evidence="1">Multi-pass membrane protein</topology>
    </subcellularLocation>
</comment>
<evidence type="ECO:0000256" key="4">
    <source>
        <dbReference type="ARBA" id="ARBA00022679"/>
    </source>
</evidence>
<proteinExistence type="predicted"/>
<evidence type="ECO:0000256" key="2">
    <source>
        <dbReference type="ARBA" id="ARBA00022475"/>
    </source>
</evidence>
<evidence type="ECO:0000256" key="6">
    <source>
        <dbReference type="ARBA" id="ARBA00022989"/>
    </source>
</evidence>
<evidence type="ECO:0000259" key="9">
    <source>
        <dbReference type="Pfam" id="PF13231"/>
    </source>
</evidence>
<evidence type="ECO:0000256" key="8">
    <source>
        <dbReference type="SAM" id="Phobius"/>
    </source>
</evidence>
<dbReference type="InterPro" id="IPR050297">
    <property type="entry name" value="LipidA_mod_glycosyltrf_83"/>
</dbReference>
<feature type="transmembrane region" description="Helical" evidence="8">
    <location>
        <begin position="160"/>
        <end position="189"/>
    </location>
</feature>
<dbReference type="PANTHER" id="PTHR33908">
    <property type="entry name" value="MANNOSYLTRANSFERASE YKCB-RELATED"/>
    <property type="match status" value="1"/>
</dbReference>
<keyword evidence="2" id="KW-1003">Cell membrane</keyword>
<evidence type="ECO:0000256" key="1">
    <source>
        <dbReference type="ARBA" id="ARBA00004651"/>
    </source>
</evidence>
<dbReference type="PANTHER" id="PTHR33908:SF3">
    <property type="entry name" value="UNDECAPRENYL PHOSPHATE-ALPHA-4-AMINO-4-DEOXY-L-ARABINOSE ARABINOSYL TRANSFERASE"/>
    <property type="match status" value="1"/>
</dbReference>
<feature type="transmembrane region" description="Helical" evidence="8">
    <location>
        <begin position="195"/>
        <end position="218"/>
    </location>
</feature>
<keyword evidence="4 10" id="KW-0808">Transferase</keyword>
<sequence>MKKDIFILAALSFLLFFLKIGLIPILDGDTAFYATIAKNIVKSGNWLTLNFINPKDIIDKPPLFMWITAASFKLFGINEFALSFFHSFLAFGCVVFTYLLGKDSYNKQVGLWAGIILATSAQFFYIARTPMLDIPLTFFITGALYFLYKTEKSNLFYYPAALFCALALLTKGPIGVFIPAAAFTIYLIVNKKFSALINLHVFLAAILFFAVSIPWFAIEYKILGQKFLDIFFLRNTFRFLHPTDVIGELKSAVPQYDFYSYFLQIFILFAPWSGFVYPSIANSIKKKGNYFLLIWAAVAFLIFAFSLNYKLGRYILPAFPPLAILASALIYEGDKRYMRSSAWFNAVLVAPLLVIGTIFLIIKFPREQAGFRPIILPFITIFTVGLVSGTALLFKNQVNLAIRIFAAFSAASYIVFISAGSLFLNQALPIKSFCLKLNVLAKPNDIIIKYGGDEPRQEHFYLNKPPLFTRDKSEINKALSSGKKCFIITQDNSFKNLKIMEASNGYFLFSWLKLAPK</sequence>
<feature type="transmembrane region" description="Helical" evidence="8">
    <location>
        <begin position="343"/>
        <end position="362"/>
    </location>
</feature>
<feature type="transmembrane region" description="Helical" evidence="8">
    <location>
        <begin position="289"/>
        <end position="307"/>
    </location>
</feature>
<evidence type="ECO:0000313" key="11">
    <source>
        <dbReference type="Proteomes" id="UP000488506"/>
    </source>
</evidence>
<feature type="transmembrane region" description="Helical" evidence="8">
    <location>
        <begin position="314"/>
        <end position="331"/>
    </location>
</feature>
<evidence type="ECO:0000256" key="7">
    <source>
        <dbReference type="ARBA" id="ARBA00023136"/>
    </source>
</evidence>
<evidence type="ECO:0000256" key="3">
    <source>
        <dbReference type="ARBA" id="ARBA00022676"/>
    </source>
</evidence>
<organism evidence="10 11">
    <name type="scientific">Candidatus Saganbacteria bacterium</name>
    <dbReference type="NCBI Taxonomy" id="2575572"/>
    <lineage>
        <taxon>Bacteria</taxon>
        <taxon>Bacillati</taxon>
        <taxon>Saganbacteria</taxon>
    </lineage>
</organism>
<gene>
    <name evidence="10" type="ORF">FD145_471</name>
</gene>
<feature type="transmembrane region" description="Helical" evidence="8">
    <location>
        <begin position="258"/>
        <end position="277"/>
    </location>
</feature>
<keyword evidence="5 8" id="KW-0812">Transmembrane</keyword>
<feature type="transmembrane region" description="Helical" evidence="8">
    <location>
        <begin position="80"/>
        <end position="100"/>
    </location>
</feature>
<dbReference type="GO" id="GO:0005886">
    <property type="term" value="C:plasma membrane"/>
    <property type="evidence" value="ECO:0007669"/>
    <property type="project" value="UniProtKB-SubCell"/>
</dbReference>
<dbReference type="EMBL" id="WPAF01000005">
    <property type="protein sequence ID" value="KAF0134754.1"/>
    <property type="molecule type" value="Genomic_DNA"/>
</dbReference>
<evidence type="ECO:0000256" key="5">
    <source>
        <dbReference type="ARBA" id="ARBA00022692"/>
    </source>
</evidence>
<comment type="caution">
    <text evidence="10">The sequence shown here is derived from an EMBL/GenBank/DDBJ whole genome shotgun (WGS) entry which is preliminary data.</text>
</comment>
<keyword evidence="3 10" id="KW-0328">Glycosyltransferase</keyword>
<reference evidence="10 11" key="1">
    <citation type="submission" date="2019-12" db="EMBL/GenBank/DDBJ databases">
        <authorList>
            <person name="Wolfe R."/>
            <person name="Danczak R."/>
            <person name="Wilkins M."/>
        </authorList>
    </citation>
    <scope>NUCLEOTIDE SEQUENCE [LARGE SCALE GENOMIC DNA]</scope>
    <source>
        <strain evidence="10">X2_MaxBin.013</strain>
    </source>
</reference>
<protein>
    <submittedName>
        <fullName evidence="10">Dolichyl-phosphate-mannose-protein mannosyltransferase</fullName>
    </submittedName>
</protein>